<evidence type="ECO:0000259" key="1">
    <source>
        <dbReference type="Pfam" id="PF03445"/>
    </source>
</evidence>
<feature type="domain" description="Protein-PII uridylyltransferase N-terminal" evidence="1">
    <location>
        <begin position="30"/>
        <end position="143"/>
    </location>
</feature>
<sequence>MHGEFESYDSIKKWKDEHILKFALDTKGLNDFHDEMMRSASKLALFQLEQEFGKPPCKYTWFVMGSGGRIEQGIISDQDHGLIYEDHTEEASNYFKKLGEELSRGLYHIGYPYCEGKIMSSNSMWCKSIVDWKNQLLKWMEDMSWESIRYLQIFYDSRTLVGEKDFVDELKYRIFQYQKQHPMLLQRFMDNIQHIKHSVGPLGQLYVEPSGKYEGCIDLKKAAFLPYVNAIRLLAIKEGIEETSTLERFDCLCEGEAYREELLYYKQNFEKLLEYRCILFKNADSYDDVHYLNIKNLSKFEKREIKNILRDGKKLHQYVQGIIDKGCYNK</sequence>
<dbReference type="AlphaFoldDB" id="A0A4S4C5S1"/>
<reference evidence="3 4" key="1">
    <citation type="submission" date="2019-04" db="EMBL/GenBank/DDBJ databases">
        <title>Bacillus sediminilitoris sp. nov., isolated from a tidal flat sediment on the East China Sea.</title>
        <authorList>
            <person name="Wei Y."/>
            <person name="Mao H."/>
            <person name="Fang J."/>
        </authorList>
    </citation>
    <scope>NUCLEOTIDE SEQUENCE [LARGE SCALE GENOMIC DNA]</scope>
    <source>
        <strain evidence="3 4">DSL-17</strain>
    </source>
</reference>
<evidence type="ECO:0000313" key="3">
    <source>
        <dbReference type="EMBL" id="THF83199.1"/>
    </source>
</evidence>
<dbReference type="InterPro" id="IPR005105">
    <property type="entry name" value="GlnD_Uridyltrans_N"/>
</dbReference>
<evidence type="ECO:0000313" key="4">
    <source>
        <dbReference type="Proteomes" id="UP000310334"/>
    </source>
</evidence>
<dbReference type="InterPro" id="IPR018821">
    <property type="entry name" value="DUF294_put_nucleoTrafse_sb-bd"/>
</dbReference>
<accession>A0A4S4C5S1</accession>
<evidence type="ECO:0008006" key="5">
    <source>
        <dbReference type="Google" id="ProtNLM"/>
    </source>
</evidence>
<dbReference type="RefSeq" id="WP_136351497.1">
    <property type="nucleotide sequence ID" value="NZ_CP046266.1"/>
</dbReference>
<dbReference type="OrthoDB" id="9810963at2"/>
<dbReference type="GO" id="GO:0008773">
    <property type="term" value="F:[protein-PII] uridylyltransferase activity"/>
    <property type="evidence" value="ECO:0007669"/>
    <property type="project" value="InterPro"/>
</dbReference>
<dbReference type="Proteomes" id="UP000310334">
    <property type="component" value="Unassembled WGS sequence"/>
</dbReference>
<feature type="domain" description="DUF294" evidence="2">
    <location>
        <begin position="183"/>
        <end position="320"/>
    </location>
</feature>
<gene>
    <name evidence="3" type="ORF">E6W99_02190</name>
</gene>
<keyword evidence="4" id="KW-1185">Reference proteome</keyword>
<dbReference type="CDD" id="cd05401">
    <property type="entry name" value="NT_GlnE_GlnD_like"/>
    <property type="match status" value="1"/>
</dbReference>
<dbReference type="EMBL" id="SSNT01000001">
    <property type="protein sequence ID" value="THF83199.1"/>
    <property type="molecule type" value="Genomic_DNA"/>
</dbReference>
<comment type="caution">
    <text evidence="3">The sequence shown here is derived from an EMBL/GenBank/DDBJ whole genome shotgun (WGS) entry which is preliminary data.</text>
</comment>
<evidence type="ECO:0000259" key="2">
    <source>
        <dbReference type="Pfam" id="PF10335"/>
    </source>
</evidence>
<dbReference type="Pfam" id="PF10335">
    <property type="entry name" value="DUF294_C"/>
    <property type="match status" value="1"/>
</dbReference>
<name>A0A4S4C5S1_9BACI</name>
<dbReference type="Pfam" id="PF03445">
    <property type="entry name" value="DUF294"/>
    <property type="match status" value="1"/>
</dbReference>
<organism evidence="3 4">
    <name type="scientific">Metabacillus sediminilitoris</name>
    <dbReference type="NCBI Taxonomy" id="2567941"/>
    <lineage>
        <taxon>Bacteria</taxon>
        <taxon>Bacillati</taxon>
        <taxon>Bacillota</taxon>
        <taxon>Bacilli</taxon>
        <taxon>Bacillales</taxon>
        <taxon>Bacillaceae</taxon>
        <taxon>Metabacillus</taxon>
    </lineage>
</organism>
<proteinExistence type="predicted"/>
<protein>
    <recommendedName>
        <fullName evidence="5">CBS domain-containing protein</fullName>
    </recommendedName>
</protein>